<sequence length="119" mass="13788">MRQSQHPLILRSQIYSELSHNYVLENPEAIVAAVFDNPSLVEVLNDLRQKITFFLGDEAKYARLEYQHLDEGWSVLFVDVVSSLPIEKIKAIIDSLLNWVMEKYPREFAVLNIKNSLLV</sequence>
<keyword evidence="2" id="KW-1185">Reference proteome</keyword>
<comment type="caution">
    <text evidence="1">The sequence shown here is derived from an EMBL/GenBank/DDBJ whole genome shotgun (WGS) entry which is preliminary data.</text>
</comment>
<evidence type="ECO:0000313" key="1">
    <source>
        <dbReference type="EMBL" id="MBL0742841.1"/>
    </source>
</evidence>
<name>A0ABS1KTU6_9BACT</name>
<gene>
    <name evidence="1" type="ORF">JI741_16560</name>
</gene>
<evidence type="ECO:0000313" key="2">
    <source>
        <dbReference type="Proteomes" id="UP000613030"/>
    </source>
</evidence>
<dbReference type="Proteomes" id="UP000613030">
    <property type="component" value="Unassembled WGS sequence"/>
</dbReference>
<organism evidence="1 2">
    <name type="scientific">Chryseolinea lacunae</name>
    <dbReference type="NCBI Taxonomy" id="2801331"/>
    <lineage>
        <taxon>Bacteria</taxon>
        <taxon>Pseudomonadati</taxon>
        <taxon>Bacteroidota</taxon>
        <taxon>Cytophagia</taxon>
        <taxon>Cytophagales</taxon>
        <taxon>Fulvivirgaceae</taxon>
        <taxon>Chryseolinea</taxon>
    </lineage>
</organism>
<dbReference type="RefSeq" id="WP_202011508.1">
    <property type="nucleotide sequence ID" value="NZ_JAERRB010000005.1"/>
</dbReference>
<reference evidence="1 2" key="1">
    <citation type="submission" date="2021-01" db="EMBL/GenBank/DDBJ databases">
        <title>Chryseolinea sp. Jin1 Genome sequencing and assembly.</title>
        <authorList>
            <person name="Kim I."/>
        </authorList>
    </citation>
    <scope>NUCLEOTIDE SEQUENCE [LARGE SCALE GENOMIC DNA]</scope>
    <source>
        <strain evidence="1 2">Jin1</strain>
    </source>
</reference>
<dbReference type="EMBL" id="JAERRB010000005">
    <property type="protein sequence ID" value="MBL0742841.1"/>
    <property type="molecule type" value="Genomic_DNA"/>
</dbReference>
<accession>A0ABS1KTU6</accession>
<protein>
    <submittedName>
        <fullName evidence="1">Uncharacterized protein</fullName>
    </submittedName>
</protein>
<proteinExistence type="predicted"/>